<accession>A0A367ZQ89</accession>
<evidence type="ECO:0000256" key="2">
    <source>
        <dbReference type="SAM" id="Phobius"/>
    </source>
</evidence>
<dbReference type="Proteomes" id="UP000252355">
    <property type="component" value="Unassembled WGS sequence"/>
</dbReference>
<proteinExistence type="predicted"/>
<reference evidence="3 4" key="1">
    <citation type="submission" date="2018-05" db="EMBL/GenBank/DDBJ databases">
        <title>A metagenomic window into the 2 km-deep terrestrial subsurface aquifer revealed taxonomically and functionally diverse microbial community comprising novel uncultured bacterial lineages.</title>
        <authorList>
            <person name="Kadnikov V.V."/>
            <person name="Mardanov A.V."/>
            <person name="Beletsky A.V."/>
            <person name="Banks D."/>
            <person name="Pimenov N.V."/>
            <person name="Frank Y.A."/>
            <person name="Karnachuk O.V."/>
            <person name="Ravin N.V."/>
        </authorList>
    </citation>
    <scope>NUCLEOTIDE SEQUENCE [LARGE SCALE GENOMIC DNA]</scope>
    <source>
        <strain evidence="3">BY5</strain>
    </source>
</reference>
<evidence type="ECO:0000313" key="3">
    <source>
        <dbReference type="EMBL" id="RCK80216.1"/>
    </source>
</evidence>
<dbReference type="AlphaFoldDB" id="A0A367ZQ89"/>
<keyword evidence="2" id="KW-0472">Membrane</keyword>
<dbReference type="EMBL" id="QOQW01000007">
    <property type="protein sequence ID" value="RCK80216.1"/>
    <property type="molecule type" value="Genomic_DNA"/>
</dbReference>
<evidence type="ECO:0000256" key="1">
    <source>
        <dbReference type="SAM" id="MobiDB-lite"/>
    </source>
</evidence>
<keyword evidence="2" id="KW-1133">Transmembrane helix</keyword>
<protein>
    <submittedName>
        <fullName evidence="3">Uncharacterized protein</fullName>
    </submittedName>
</protein>
<evidence type="ECO:0000313" key="4">
    <source>
        <dbReference type="Proteomes" id="UP000252355"/>
    </source>
</evidence>
<feature type="region of interest" description="Disordered" evidence="1">
    <location>
        <begin position="34"/>
        <end position="105"/>
    </location>
</feature>
<keyword evidence="2" id="KW-0812">Transmembrane</keyword>
<comment type="caution">
    <text evidence="3">The sequence shown here is derived from an EMBL/GenBank/DDBJ whole genome shotgun (WGS) entry which is preliminary data.</text>
</comment>
<name>A0A367ZQ89_9BACT</name>
<feature type="compositionally biased region" description="Pro residues" evidence="1">
    <location>
        <begin position="75"/>
        <end position="89"/>
    </location>
</feature>
<organism evidence="3 4">
    <name type="scientific">Candidatus Ozemobacter sibiricus</name>
    <dbReference type="NCBI Taxonomy" id="2268124"/>
    <lineage>
        <taxon>Bacteria</taxon>
        <taxon>Candidatus Ozemobacteria</taxon>
        <taxon>Candidatus Ozemobacterales</taxon>
        <taxon>Candidatus Ozemobacteraceae</taxon>
        <taxon>Candidatus Ozemobacter</taxon>
    </lineage>
</organism>
<sequence>MEIGNETWKWGLVLILLAIFIMVANQAYIAVTSQEDYPPPDDYKQGDSYDLEHQSGPGAGQPIDVPPELLGSGPLPVPGSPPQELPPLDQPDIDLNQIGNPGKAD</sequence>
<gene>
    <name evidence="3" type="ORF">OZSIB_3398</name>
</gene>
<feature type="transmembrane region" description="Helical" evidence="2">
    <location>
        <begin position="12"/>
        <end position="31"/>
    </location>
</feature>
<feature type="compositionally biased region" description="Basic and acidic residues" evidence="1">
    <location>
        <begin position="41"/>
        <end position="53"/>
    </location>
</feature>